<reference evidence="1 2" key="1">
    <citation type="submission" date="2020-01" db="EMBL/GenBank/DDBJ databases">
        <title>Investigation of new actinobacteria for the biodesulphurisation of diesel fuel.</title>
        <authorList>
            <person name="Athi Narayanan S.M."/>
        </authorList>
    </citation>
    <scope>NUCLEOTIDE SEQUENCE [LARGE SCALE GENOMIC DNA]</scope>
    <source>
        <strain evidence="1 2">213E</strain>
    </source>
</reference>
<gene>
    <name evidence="1" type="ORF">GYA93_12530</name>
</gene>
<organism evidence="1 2">
    <name type="scientific">Gordonia desulfuricans</name>
    <dbReference type="NCBI Taxonomy" id="89051"/>
    <lineage>
        <taxon>Bacteria</taxon>
        <taxon>Bacillati</taxon>
        <taxon>Actinomycetota</taxon>
        <taxon>Actinomycetes</taxon>
        <taxon>Mycobacteriales</taxon>
        <taxon>Gordoniaceae</taxon>
        <taxon>Gordonia</taxon>
    </lineage>
</organism>
<dbReference type="EMBL" id="JAADZU010000037">
    <property type="protein sequence ID" value="NDK90397.1"/>
    <property type="molecule type" value="Genomic_DNA"/>
</dbReference>
<name>A0A7K3LS63_9ACTN</name>
<comment type="caution">
    <text evidence="1">The sequence shown here is derived from an EMBL/GenBank/DDBJ whole genome shotgun (WGS) entry which is preliminary data.</text>
</comment>
<sequence>MVNPMLGSPFDSLVARRRREVTARVDELRDRALDLERQAVVDRVRTWSSMGTYEQMLRETGADDLEKKAMRLRRSAAELEMTLR</sequence>
<accession>A0A7K3LS63</accession>
<protein>
    <submittedName>
        <fullName evidence="1">Uncharacterized protein</fullName>
    </submittedName>
</protein>
<evidence type="ECO:0000313" key="2">
    <source>
        <dbReference type="Proteomes" id="UP000466307"/>
    </source>
</evidence>
<dbReference type="Proteomes" id="UP000466307">
    <property type="component" value="Unassembled WGS sequence"/>
</dbReference>
<keyword evidence="2" id="KW-1185">Reference proteome</keyword>
<evidence type="ECO:0000313" key="1">
    <source>
        <dbReference type="EMBL" id="NDK90397.1"/>
    </source>
</evidence>
<dbReference type="AlphaFoldDB" id="A0A7K3LS63"/>
<proteinExistence type="predicted"/>